<proteinExistence type="predicted"/>
<evidence type="ECO:0000313" key="3">
    <source>
        <dbReference type="Proteomes" id="UP001642483"/>
    </source>
</evidence>
<gene>
    <name evidence="2" type="ORF">CVLEPA_LOCUS15543</name>
</gene>
<feature type="region of interest" description="Disordered" evidence="1">
    <location>
        <begin position="1554"/>
        <end position="1581"/>
    </location>
</feature>
<organism evidence="2 3">
    <name type="scientific">Clavelina lepadiformis</name>
    <name type="common">Light-bulb sea squirt</name>
    <name type="synonym">Ascidia lepadiformis</name>
    <dbReference type="NCBI Taxonomy" id="159417"/>
    <lineage>
        <taxon>Eukaryota</taxon>
        <taxon>Metazoa</taxon>
        <taxon>Chordata</taxon>
        <taxon>Tunicata</taxon>
        <taxon>Ascidiacea</taxon>
        <taxon>Aplousobranchia</taxon>
        <taxon>Clavelinidae</taxon>
        <taxon>Clavelina</taxon>
    </lineage>
</organism>
<feature type="region of interest" description="Disordered" evidence="1">
    <location>
        <begin position="1384"/>
        <end position="1405"/>
    </location>
</feature>
<dbReference type="Proteomes" id="UP001642483">
    <property type="component" value="Unassembled WGS sequence"/>
</dbReference>
<feature type="compositionally biased region" description="Low complexity" evidence="1">
    <location>
        <begin position="514"/>
        <end position="527"/>
    </location>
</feature>
<feature type="region of interest" description="Disordered" evidence="1">
    <location>
        <begin position="1417"/>
        <end position="1499"/>
    </location>
</feature>
<name>A0ABP0G1N4_CLALP</name>
<evidence type="ECO:0000313" key="2">
    <source>
        <dbReference type="EMBL" id="CAK8684569.1"/>
    </source>
</evidence>
<sequence>MAPSKSVARKTRQISECDNKLNPKLLVKKCLIEKSKVEIEDIDYLLKGQDRVILSALPDWFHFDKNRHCGWNSISDSPPDVPTVSRDFYDLKIVDTFSLAAGKTKGQYSFIKKENEDTQDVFQQNEVNWRQHDNNEILFTCSRVETPEDNGDDVKPAWNLPSQAHSSSDVTSIFSSSLLDDLLDAETKALEERPLSILKQHPEDSIKYRTPSSQASYVKTLQTALKERQHVVEKPVDANKVNCPLVDDLVQIRPSKKKSSFIFGKSEVKKSTKQTLVLKPTFNLARVRSSLQKTHNSKIRRNLDMKVVKSTESNVLQTKKQFKVGCRAPMLQTITLRMADSALTALHVAYPRNRLMKYEEFLASPASHNRTGPVEKTANKLDTYLLPHRNIRKRINSSLLVSSEPSYKKAKLHTKKLFKHVTLHKTKRSFLVTISSKIADFALTALDLTLNNVEVSHQVDPPLLPPVTFPGDDFNELVSCDKSPVIVYHGSREPSSQLHKSPSYDSSPSRDRLPSLSSVSSPVQPPQDVSMAHTYTYYSYRPMDGSILRKIRRRMKSLHPPSLVVIISRYLVYQAKVHSAKSKCLRYRQKHFFHLPVILSRGKTRRDSWKLKLVKYKLRWIESEGGGGITLLPKAYHIPDDVILVKCQPVNKSLSSLTCARVREYESRGNQSKKNKNVPAPEHRQSNNMAMSMFQGEVSGEIINCKPRSSLGEVHKGILIVRVTKRGDKKGKDCILAKILSLCKWGDRADDVIATIVKSHSELQTMQRGKYIRTNVDNYLVEVLRVPLNRIIMSLSREARMKLTFNTWQSVPLVKVSERMKSNSGISFDRHINFAKVIKNLLDLDKVMTSGSTEYWSRNDCRFEMKFLEVDDLDPAASAAKSGKAPKYKMPNFVKINNGNDSADKGNLRGVDSSVGEGALLGGANGDEGVQIGNVIEPVKKFEVGRIGCLNPATSSLFHEKQSPLQLSLNKMAAEKPRSIVAKSKPILLTEKQKLTKEAIMSTLVPPAAAFGRSHSPGVTIFPSDKSTKVDPNDTFMAVPIKLVSSSSMTSPCLVMCTTLNDTPASNSATVQSQAKSASTTAVSSSGKFLNAGRPPVVNVPLPSMTSVLPVTSLKLVTTGNSSLYLANGNVQVGAVISNPAPSVKPEPGLLNYNTATGGRQGFITKTTHTRPTQGSLEVIFPPVAKQLLPSTTDMIVMSQPNENISSAAKPITSVVSQSSIAKYSLPLRSKRSAPIATKVVLVKPIVKKLSTGFPYSNTSQLQTNTALSKNQMVTLQPHEKSTLVTSQGISLLPTVTPSMNRAPAGSTMFVKFCTPTLGGKQTRLIAPRVSKTPIRVVISSPLGKMPAPSQMFAATSSGVMSSSEMTSSSKLLQSPIALPQDGVKDAEIDNGHDESDNRSTMTTTSALHSSYTTVMSRFDNDDHPVTSVDQSGESPTSKDYSTVIDIKTNKNVGDRSSSSEQQTTSDLTVDLGNSPLIRTTEQPPPGGVQAANSAPCDRACAEMSRRDLEMTPSSRPGDSRDAEDLEDELIDVVEEDDSHLVTSRDILSHDQLSQAESLTSQDEESIDLSEVTPGLTDSDDEVDICGEIMDRRLSEDITLTRKQSSTKPSESNFRPVMNECERDHHDFKKIVSRTKERIRRDNLKKSLMSLNNSLLAPLPKISVQGVLDRAIKDCNELKKKEMLLMPALQALRLQRTCLTRYLKLIRPGSRKVSSDKIREESQLLVKCREDVDEKLTAMSEFEQQTRIISNPNKLVVNDVFNAVPVENTSEGDPQHSDEIINFSDVVS</sequence>
<comment type="caution">
    <text evidence="2">The sequence shown here is derived from an EMBL/GenBank/DDBJ whole genome shotgun (WGS) entry which is preliminary data.</text>
</comment>
<reference evidence="2 3" key="1">
    <citation type="submission" date="2024-02" db="EMBL/GenBank/DDBJ databases">
        <authorList>
            <person name="Daric V."/>
            <person name="Darras S."/>
        </authorList>
    </citation>
    <scope>NUCLEOTIDE SEQUENCE [LARGE SCALE GENOMIC DNA]</scope>
</reference>
<feature type="compositionally biased region" description="Polar residues" evidence="1">
    <location>
        <begin position="1428"/>
        <end position="1441"/>
    </location>
</feature>
<feature type="region of interest" description="Disordered" evidence="1">
    <location>
        <begin position="1506"/>
        <end position="1525"/>
    </location>
</feature>
<feature type="compositionally biased region" description="Basic and acidic residues" evidence="1">
    <location>
        <begin position="1384"/>
        <end position="1398"/>
    </location>
</feature>
<protein>
    <recommendedName>
        <fullName evidence="4">BHLH domain-containing protein</fullName>
    </recommendedName>
</protein>
<accession>A0ABP0G1N4</accession>
<keyword evidence="3" id="KW-1185">Reference proteome</keyword>
<feature type="region of interest" description="Disordered" evidence="1">
    <location>
        <begin position="491"/>
        <end position="527"/>
    </location>
</feature>
<evidence type="ECO:0008006" key="4">
    <source>
        <dbReference type="Google" id="ProtNLM"/>
    </source>
</evidence>
<dbReference type="EMBL" id="CAWYQH010000097">
    <property type="protein sequence ID" value="CAK8684569.1"/>
    <property type="molecule type" value="Genomic_DNA"/>
</dbReference>
<feature type="compositionally biased region" description="Polar residues" evidence="1">
    <location>
        <begin position="1450"/>
        <end position="1468"/>
    </location>
</feature>
<evidence type="ECO:0000256" key="1">
    <source>
        <dbReference type="SAM" id="MobiDB-lite"/>
    </source>
</evidence>